<evidence type="ECO:0000256" key="1">
    <source>
        <dbReference type="SAM" id="MobiDB-lite"/>
    </source>
</evidence>
<dbReference type="InterPro" id="IPR027056">
    <property type="entry name" value="Gluconate_2DH_su3"/>
</dbReference>
<proteinExistence type="predicted"/>
<reference evidence="2 3" key="1">
    <citation type="journal article" date="2019" name="Sci. Rep.">
        <title>Differences in resource use lead to coexistence of seed-transmitted microbial populations.</title>
        <authorList>
            <person name="Torres-Cortes G."/>
            <person name="Garcia B.J."/>
            <person name="Compant S."/>
            <person name="Rezki S."/>
            <person name="Jones P."/>
            <person name="Preveaux A."/>
            <person name="Briand M."/>
            <person name="Roulet A."/>
            <person name="Bouchez O."/>
            <person name="Jacobson D."/>
            <person name="Barret M."/>
        </authorList>
    </citation>
    <scope>NUCLEOTIDE SEQUENCE [LARGE SCALE GENOMIC DNA]</scope>
    <source>
        <strain evidence="2 3">CFBP13511</strain>
    </source>
</reference>
<dbReference type="Pfam" id="PF13618">
    <property type="entry name" value="Gluconate_2-dh3"/>
    <property type="match status" value="1"/>
</dbReference>
<dbReference type="OrthoDB" id="8400810at2"/>
<dbReference type="PROSITE" id="PS51318">
    <property type="entry name" value="TAT"/>
    <property type="match status" value="1"/>
</dbReference>
<evidence type="ECO:0000313" key="3">
    <source>
        <dbReference type="Proteomes" id="UP000306393"/>
    </source>
</evidence>
<dbReference type="AlphaFoldDB" id="A0A4U3F9M2"/>
<gene>
    <name evidence="2" type="ORF">EpCFBP13511_14410</name>
</gene>
<sequence>MANHDEVARGRRRFLQQSVALIPLAAVATRGIAPSAAFASATPARGVSAEAVPLWFNPGEWRFIVAACARLIPEDDLGPGAVSEGVPVFIDRQMEQPYGYGQLWYMQPPFAEAIPELGYQSSLVPRETYRRGIAAVDRYCQQQYHADFADLTAAQQDEVLTGLEAGRINDEQVPGALFFTQLLENTKEGYFADPQHGGNHTLASWTLIGFPGARADYQDQMDHPGQRYPLPPVSISGRRGA</sequence>
<organism evidence="2 3">
    <name type="scientific">Erwinia persicina</name>
    <dbReference type="NCBI Taxonomy" id="55211"/>
    <lineage>
        <taxon>Bacteria</taxon>
        <taxon>Pseudomonadati</taxon>
        <taxon>Pseudomonadota</taxon>
        <taxon>Gammaproteobacteria</taxon>
        <taxon>Enterobacterales</taxon>
        <taxon>Erwiniaceae</taxon>
        <taxon>Erwinia</taxon>
    </lineage>
</organism>
<feature type="region of interest" description="Disordered" evidence="1">
    <location>
        <begin position="216"/>
        <end position="241"/>
    </location>
</feature>
<dbReference type="STRING" id="1219360.GCA_001571305_02739"/>
<dbReference type="Proteomes" id="UP000306393">
    <property type="component" value="Unassembled WGS sequence"/>
</dbReference>
<comment type="caution">
    <text evidence="2">The sequence shown here is derived from an EMBL/GenBank/DDBJ whole genome shotgun (WGS) entry which is preliminary data.</text>
</comment>
<evidence type="ECO:0000313" key="2">
    <source>
        <dbReference type="EMBL" id="TKJ89039.1"/>
    </source>
</evidence>
<name>A0A4U3F9M2_9GAMM</name>
<dbReference type="RefSeq" id="WP_137269505.1">
    <property type="nucleotide sequence ID" value="NZ_QGAC01000013.1"/>
</dbReference>
<accession>A0A4U3F9M2</accession>
<protein>
    <submittedName>
        <fullName evidence="2">Gluconate 2-dehydrogenase</fullName>
    </submittedName>
</protein>
<dbReference type="InterPro" id="IPR006311">
    <property type="entry name" value="TAT_signal"/>
</dbReference>
<feature type="compositionally biased region" description="Basic and acidic residues" evidence="1">
    <location>
        <begin position="216"/>
        <end position="225"/>
    </location>
</feature>
<dbReference type="EMBL" id="QGAC01000013">
    <property type="protein sequence ID" value="TKJ89039.1"/>
    <property type="molecule type" value="Genomic_DNA"/>
</dbReference>